<dbReference type="Pfam" id="PF13180">
    <property type="entry name" value="PDZ_2"/>
    <property type="match status" value="1"/>
</dbReference>
<keyword evidence="7" id="KW-0732">Signal</keyword>
<comment type="similarity">
    <text evidence="1 5">Belongs to the peptidase S41A family.</text>
</comment>
<dbReference type="SUPFAM" id="SSF52096">
    <property type="entry name" value="ClpP/crotonase"/>
    <property type="match status" value="1"/>
</dbReference>
<feature type="domain" description="PDZ" evidence="8">
    <location>
        <begin position="91"/>
        <end position="159"/>
    </location>
</feature>
<dbReference type="GO" id="GO:0008236">
    <property type="term" value="F:serine-type peptidase activity"/>
    <property type="evidence" value="ECO:0007669"/>
    <property type="project" value="UniProtKB-KW"/>
</dbReference>
<dbReference type="InterPro" id="IPR036034">
    <property type="entry name" value="PDZ_sf"/>
</dbReference>
<evidence type="ECO:0000259" key="8">
    <source>
        <dbReference type="PROSITE" id="PS50106"/>
    </source>
</evidence>
<dbReference type="PROSITE" id="PS50106">
    <property type="entry name" value="PDZ"/>
    <property type="match status" value="1"/>
</dbReference>
<dbReference type="AlphaFoldDB" id="A0A9E4N211"/>
<evidence type="ECO:0000256" key="6">
    <source>
        <dbReference type="SAM" id="MobiDB-lite"/>
    </source>
</evidence>
<name>A0A9E4N211_9GAMM</name>
<dbReference type="InterPro" id="IPR029045">
    <property type="entry name" value="ClpP/crotonase-like_dom_sf"/>
</dbReference>
<reference evidence="9" key="1">
    <citation type="journal article" date="2021" name="Proc. Natl. Acad. Sci. U.S.A.">
        <title>Global biogeography of chemosynthetic symbionts reveals both localized and globally distributed symbiont groups. .</title>
        <authorList>
            <person name="Osvatic J.T."/>
            <person name="Wilkins L.G.E."/>
            <person name="Leibrecht L."/>
            <person name="Leray M."/>
            <person name="Zauner S."/>
            <person name="Polzin J."/>
            <person name="Camacho Y."/>
            <person name="Gros O."/>
            <person name="van Gils J.A."/>
            <person name="Eisen J.A."/>
            <person name="Petersen J.M."/>
            <person name="Yuen B."/>
        </authorList>
    </citation>
    <scope>NUCLEOTIDE SEQUENCE</scope>
    <source>
        <strain evidence="9">MAGL173</strain>
    </source>
</reference>
<dbReference type="PANTHER" id="PTHR32060">
    <property type="entry name" value="TAIL-SPECIFIC PROTEASE"/>
    <property type="match status" value="1"/>
</dbReference>
<evidence type="ECO:0000256" key="2">
    <source>
        <dbReference type="ARBA" id="ARBA00022670"/>
    </source>
</evidence>
<gene>
    <name evidence="9" type="ORF">JAZ04_16095</name>
</gene>
<dbReference type="GO" id="GO:0006508">
    <property type="term" value="P:proteolysis"/>
    <property type="evidence" value="ECO:0007669"/>
    <property type="project" value="UniProtKB-KW"/>
</dbReference>
<feature type="chain" id="PRO_5039396054" evidence="7">
    <location>
        <begin position="30"/>
        <end position="441"/>
    </location>
</feature>
<dbReference type="Gene3D" id="3.90.226.10">
    <property type="entry name" value="2-enoyl-CoA Hydratase, Chain A, domain 1"/>
    <property type="match status" value="1"/>
</dbReference>
<keyword evidence="2 5" id="KW-0645">Protease</keyword>
<dbReference type="FunFam" id="2.30.42.10:FF:000063">
    <property type="entry name" value="Peptidase, S41 family"/>
    <property type="match status" value="1"/>
</dbReference>
<feature type="region of interest" description="Disordered" evidence="6">
    <location>
        <begin position="382"/>
        <end position="415"/>
    </location>
</feature>
<dbReference type="InterPro" id="IPR004447">
    <property type="entry name" value="Peptidase_S41A"/>
</dbReference>
<dbReference type="Gene3D" id="2.30.42.10">
    <property type="match status" value="1"/>
</dbReference>
<dbReference type="PANTHER" id="PTHR32060:SF30">
    <property type="entry name" value="CARBOXY-TERMINAL PROCESSING PROTEASE CTPA"/>
    <property type="match status" value="1"/>
</dbReference>
<dbReference type="SMART" id="SM00245">
    <property type="entry name" value="TSPc"/>
    <property type="match status" value="1"/>
</dbReference>
<proteinExistence type="inferred from homology"/>
<dbReference type="GO" id="GO:0030288">
    <property type="term" value="C:outer membrane-bounded periplasmic space"/>
    <property type="evidence" value="ECO:0007669"/>
    <property type="project" value="TreeGrafter"/>
</dbReference>
<dbReference type="GO" id="GO:0004175">
    <property type="term" value="F:endopeptidase activity"/>
    <property type="evidence" value="ECO:0007669"/>
    <property type="project" value="TreeGrafter"/>
</dbReference>
<evidence type="ECO:0000256" key="4">
    <source>
        <dbReference type="ARBA" id="ARBA00022825"/>
    </source>
</evidence>
<evidence type="ECO:0000256" key="1">
    <source>
        <dbReference type="ARBA" id="ARBA00009179"/>
    </source>
</evidence>
<dbReference type="Gene3D" id="3.30.750.44">
    <property type="match status" value="1"/>
</dbReference>
<comment type="caution">
    <text evidence="9">The sequence shown here is derived from an EMBL/GenBank/DDBJ whole genome shotgun (WGS) entry which is preliminary data.</text>
</comment>
<evidence type="ECO:0000256" key="7">
    <source>
        <dbReference type="SAM" id="SignalP"/>
    </source>
</evidence>
<dbReference type="Pfam" id="PF22694">
    <property type="entry name" value="CtpB_N-like"/>
    <property type="match status" value="1"/>
</dbReference>
<dbReference type="NCBIfam" id="TIGR00225">
    <property type="entry name" value="prc"/>
    <property type="match status" value="1"/>
</dbReference>
<evidence type="ECO:0000256" key="3">
    <source>
        <dbReference type="ARBA" id="ARBA00022801"/>
    </source>
</evidence>
<dbReference type="SMART" id="SM00228">
    <property type="entry name" value="PDZ"/>
    <property type="match status" value="1"/>
</dbReference>
<dbReference type="CDD" id="cd07560">
    <property type="entry name" value="Peptidase_S41_CPP"/>
    <property type="match status" value="1"/>
</dbReference>
<dbReference type="SUPFAM" id="SSF50156">
    <property type="entry name" value="PDZ domain-like"/>
    <property type="match status" value="1"/>
</dbReference>
<dbReference type="GO" id="GO:0007165">
    <property type="term" value="P:signal transduction"/>
    <property type="evidence" value="ECO:0007669"/>
    <property type="project" value="TreeGrafter"/>
</dbReference>
<feature type="signal peptide" evidence="7">
    <location>
        <begin position="1"/>
        <end position="29"/>
    </location>
</feature>
<dbReference type="EMBL" id="JAEPDI010000013">
    <property type="protein sequence ID" value="MCG7940355.1"/>
    <property type="molecule type" value="Genomic_DNA"/>
</dbReference>
<organism evidence="9 10">
    <name type="scientific">Candidatus Thiodiazotropha lotti</name>
    <dbReference type="NCBI Taxonomy" id="2792787"/>
    <lineage>
        <taxon>Bacteria</taxon>
        <taxon>Pseudomonadati</taxon>
        <taxon>Pseudomonadota</taxon>
        <taxon>Gammaproteobacteria</taxon>
        <taxon>Chromatiales</taxon>
        <taxon>Sedimenticolaceae</taxon>
        <taxon>Candidatus Thiodiazotropha</taxon>
    </lineage>
</organism>
<accession>A0A9E4N211</accession>
<keyword evidence="3 5" id="KW-0378">Hydrolase</keyword>
<dbReference type="Pfam" id="PF03572">
    <property type="entry name" value="Peptidase_S41"/>
    <property type="match status" value="1"/>
</dbReference>
<dbReference type="Proteomes" id="UP000886687">
    <property type="component" value="Unassembled WGS sequence"/>
</dbReference>
<dbReference type="FunFam" id="3.90.226.10:FF:000029">
    <property type="entry name" value="Peptidase, S41 family"/>
    <property type="match status" value="1"/>
</dbReference>
<dbReference type="InterPro" id="IPR055210">
    <property type="entry name" value="CtpA/B_N"/>
</dbReference>
<evidence type="ECO:0000313" key="9">
    <source>
        <dbReference type="EMBL" id="MCG7940355.1"/>
    </source>
</evidence>
<dbReference type="InterPro" id="IPR005151">
    <property type="entry name" value="Tail-specific_protease"/>
</dbReference>
<evidence type="ECO:0000313" key="10">
    <source>
        <dbReference type="Proteomes" id="UP000886687"/>
    </source>
</evidence>
<dbReference type="CDD" id="cd06782">
    <property type="entry name" value="cpPDZ_CPP-like"/>
    <property type="match status" value="1"/>
</dbReference>
<evidence type="ECO:0000256" key="5">
    <source>
        <dbReference type="RuleBase" id="RU004404"/>
    </source>
</evidence>
<keyword evidence="4 5" id="KW-0720">Serine protease</keyword>
<protein>
    <submittedName>
        <fullName evidence="9">S41 family peptidase</fullName>
    </submittedName>
</protein>
<dbReference type="InterPro" id="IPR001478">
    <property type="entry name" value="PDZ"/>
</dbReference>
<sequence length="441" mass="47464">MMKAVLRNNRLGFSLILMAAMLIPLALPAEEDGESKNNLPLQQLRTFADIFGRIKANYVEPVDDEVLLENAIRGMVSGLDPHSNYLDAEDYKDLQVGTKGEFGGLGIEVGMEDGFVKVIAPIDDTPAARAGVRSGDLIVRLDETPVKGMSLNEAVALMRGKPGTPLELTIIREGEEKPIKITVVRDVIRVASVKSRLLDDRFAYLRISQFQTHTARDMLKVLRKLKGESEGDLQGMVLDLRNNPGGVLNAAVSVSDAFLEDGLIVYTKGRESDSQLRFEAAPDDVLEGAPIVVLVNEGSASASEIVAGALQDHGRAVIMGSQTFGKGSVQTIIPITDTAAVKLTTARYFTPSGRSIQAEGIKPDIELEDFTLSKVEKDQVGPIKESNLTGHLENGNEESEDNQASDSDQGVESVAAKDYQLGEALNLLKGLAILNARKGAG</sequence>